<keyword evidence="1" id="KW-0472">Membrane</keyword>
<reference evidence="2" key="2">
    <citation type="journal article" date="2022" name="Proc. Natl. Acad. Sci. U.S.A.">
        <title>Diploid-dominant life cycles characterize the early evolution of Fungi.</title>
        <authorList>
            <person name="Amses K.R."/>
            <person name="Simmons D.R."/>
            <person name="Longcore J.E."/>
            <person name="Mondo S.J."/>
            <person name="Seto K."/>
            <person name="Jeronimo G.H."/>
            <person name="Bonds A.E."/>
            <person name="Quandt C.A."/>
            <person name="Davis W.J."/>
            <person name="Chang Y."/>
            <person name="Federici B.A."/>
            <person name="Kuo A."/>
            <person name="LaButti K."/>
            <person name="Pangilinan J."/>
            <person name="Andreopoulos W."/>
            <person name="Tritt A."/>
            <person name="Riley R."/>
            <person name="Hundley H."/>
            <person name="Johnson J."/>
            <person name="Lipzen A."/>
            <person name="Barry K."/>
            <person name="Lang B.F."/>
            <person name="Cuomo C.A."/>
            <person name="Buchler N.E."/>
            <person name="Grigoriev I.V."/>
            <person name="Spatafora J.W."/>
            <person name="Stajich J.E."/>
            <person name="James T.Y."/>
        </authorList>
    </citation>
    <scope>NUCLEOTIDE SEQUENCE</scope>
    <source>
        <strain evidence="2">AG</strain>
    </source>
</reference>
<evidence type="ECO:0000313" key="3">
    <source>
        <dbReference type="Proteomes" id="UP001206595"/>
    </source>
</evidence>
<keyword evidence="1" id="KW-0812">Transmembrane</keyword>
<feature type="transmembrane region" description="Helical" evidence="1">
    <location>
        <begin position="47"/>
        <end position="70"/>
    </location>
</feature>
<comment type="caution">
    <text evidence="2">The sequence shown here is derived from an EMBL/GenBank/DDBJ whole genome shotgun (WGS) entry which is preliminary data.</text>
</comment>
<proteinExistence type="predicted"/>
<dbReference type="RefSeq" id="XP_051441118.1">
    <property type="nucleotide sequence ID" value="XM_051591856.1"/>
</dbReference>
<dbReference type="Proteomes" id="UP001206595">
    <property type="component" value="Unassembled WGS sequence"/>
</dbReference>
<keyword evidence="3" id="KW-1185">Reference proteome</keyword>
<protein>
    <submittedName>
        <fullName evidence="2">Uncharacterized protein</fullName>
    </submittedName>
</protein>
<dbReference type="AlphaFoldDB" id="A0AAD5E3L9"/>
<sequence>MPQKARQMLQLFTFYQTDCPDHSIFQFNVLVDVFVQHTYLLLETRVVSIYTIMILISVFGGYHSIGLVLASWGTLLSLRVLGVEFCLDRDALTFPILYLILRMIALPERICLDGVVPTHCS</sequence>
<gene>
    <name evidence="2" type="ORF">K450DRAFT_258546</name>
</gene>
<evidence type="ECO:0000256" key="1">
    <source>
        <dbReference type="SAM" id="Phobius"/>
    </source>
</evidence>
<name>A0AAD5E3L9_UMBRA</name>
<organism evidence="2 3">
    <name type="scientific">Umbelopsis ramanniana AG</name>
    <dbReference type="NCBI Taxonomy" id="1314678"/>
    <lineage>
        <taxon>Eukaryota</taxon>
        <taxon>Fungi</taxon>
        <taxon>Fungi incertae sedis</taxon>
        <taxon>Mucoromycota</taxon>
        <taxon>Mucoromycotina</taxon>
        <taxon>Umbelopsidomycetes</taxon>
        <taxon>Umbelopsidales</taxon>
        <taxon>Umbelopsidaceae</taxon>
        <taxon>Umbelopsis</taxon>
    </lineage>
</organism>
<dbReference type="EMBL" id="MU620962">
    <property type="protein sequence ID" value="KAI8576114.1"/>
    <property type="molecule type" value="Genomic_DNA"/>
</dbReference>
<reference evidence="2" key="1">
    <citation type="submission" date="2021-06" db="EMBL/GenBank/DDBJ databases">
        <authorList>
            <consortium name="DOE Joint Genome Institute"/>
            <person name="Mondo S.J."/>
            <person name="Amses K.R."/>
            <person name="Simmons D.R."/>
            <person name="Longcore J.E."/>
            <person name="Seto K."/>
            <person name="Alves G.H."/>
            <person name="Bonds A.E."/>
            <person name="Quandt C.A."/>
            <person name="Davis W.J."/>
            <person name="Chang Y."/>
            <person name="Letcher P.M."/>
            <person name="Powell M.J."/>
            <person name="Kuo A."/>
            <person name="Labutti K."/>
            <person name="Pangilinan J."/>
            <person name="Andreopoulos W."/>
            <person name="Tritt A."/>
            <person name="Riley R."/>
            <person name="Hundley H."/>
            <person name="Johnson J."/>
            <person name="Lipzen A."/>
            <person name="Barry K."/>
            <person name="Berbee M.L."/>
            <person name="Buchler N.E."/>
            <person name="Grigoriev I.V."/>
            <person name="Spatafora J.W."/>
            <person name="Stajich J.E."/>
            <person name="James T.Y."/>
        </authorList>
    </citation>
    <scope>NUCLEOTIDE SEQUENCE</scope>
    <source>
        <strain evidence="2">AG</strain>
    </source>
</reference>
<keyword evidence="1" id="KW-1133">Transmembrane helix</keyword>
<dbReference type="GeneID" id="75917199"/>
<evidence type="ECO:0000313" key="2">
    <source>
        <dbReference type="EMBL" id="KAI8576114.1"/>
    </source>
</evidence>
<accession>A0AAD5E3L9</accession>